<feature type="region of interest" description="Disordered" evidence="6">
    <location>
        <begin position="160"/>
        <end position="183"/>
    </location>
</feature>
<sequence>MKSIVGAANSHIWIGPTLTGSVEEFQGHHMWSWVITKRQFANNLHALGLAVTFAVLPIDLFCDNPIIHGFVSVCFGCILFSQQFHAWAHSTRSRLPAFVVALQDLGILLPRSQHADHHRPPYNNNYCIVSGIWNKFLDNQEVFKALEKLLFLKLGVRPRSWSDEPRSEWTHEESQTTSQLAPN</sequence>
<evidence type="ECO:0000256" key="5">
    <source>
        <dbReference type="ARBA" id="ARBA00023136"/>
    </source>
</evidence>
<keyword evidence="5 7" id="KW-0472">Membrane</keyword>
<dbReference type="InParanoid" id="A0A2P5FRK6"/>
<organism evidence="9 10">
    <name type="scientific">Trema orientale</name>
    <name type="common">Charcoal tree</name>
    <name type="synonym">Celtis orientalis</name>
    <dbReference type="NCBI Taxonomy" id="63057"/>
    <lineage>
        <taxon>Eukaryota</taxon>
        <taxon>Viridiplantae</taxon>
        <taxon>Streptophyta</taxon>
        <taxon>Embryophyta</taxon>
        <taxon>Tracheophyta</taxon>
        <taxon>Spermatophyta</taxon>
        <taxon>Magnoliopsida</taxon>
        <taxon>eudicotyledons</taxon>
        <taxon>Gunneridae</taxon>
        <taxon>Pentapetalae</taxon>
        <taxon>rosids</taxon>
        <taxon>fabids</taxon>
        <taxon>Rosales</taxon>
        <taxon>Cannabaceae</taxon>
        <taxon>Trema</taxon>
    </lineage>
</organism>
<dbReference type="STRING" id="63057.A0A2P5FRK6"/>
<keyword evidence="4 7" id="KW-1133">Transmembrane helix</keyword>
<dbReference type="Proteomes" id="UP000237000">
    <property type="component" value="Unassembled WGS sequence"/>
</dbReference>
<evidence type="ECO:0000313" key="9">
    <source>
        <dbReference type="EMBL" id="POO00384.1"/>
    </source>
</evidence>
<protein>
    <submittedName>
        <fullName evidence="9">B domain of TMEM189, localization domain containing protein</fullName>
    </submittedName>
</protein>
<feature type="transmembrane region" description="Helical" evidence="7">
    <location>
        <begin position="40"/>
        <end position="60"/>
    </location>
</feature>
<comment type="subcellular location">
    <subcellularLocation>
        <location evidence="1">Membrane</location>
        <topology evidence="1">Multi-pass membrane protein</topology>
    </subcellularLocation>
</comment>
<evidence type="ECO:0000256" key="2">
    <source>
        <dbReference type="ARBA" id="ARBA00007620"/>
    </source>
</evidence>
<keyword evidence="10" id="KW-1185">Reference proteome</keyword>
<dbReference type="UniPathway" id="UPA00199"/>
<dbReference type="GO" id="GO:0006631">
    <property type="term" value="P:fatty acid metabolic process"/>
    <property type="evidence" value="ECO:0007669"/>
    <property type="project" value="UniProtKB-UniPathway"/>
</dbReference>
<comment type="caution">
    <text evidence="9">The sequence shown here is derived from an EMBL/GenBank/DDBJ whole genome shotgun (WGS) entry which is preliminary data.</text>
</comment>
<gene>
    <name evidence="9" type="ORF">TorRG33x02_037970</name>
</gene>
<evidence type="ECO:0000313" key="10">
    <source>
        <dbReference type="Proteomes" id="UP000237000"/>
    </source>
</evidence>
<keyword evidence="3 7" id="KW-0812">Transmembrane</keyword>
<comment type="similarity">
    <text evidence="2">Belongs to the fatty acid desaturase CarF family.</text>
</comment>
<proteinExistence type="inferred from homology"/>
<evidence type="ECO:0000256" key="3">
    <source>
        <dbReference type="ARBA" id="ARBA00022692"/>
    </source>
</evidence>
<evidence type="ECO:0000256" key="1">
    <source>
        <dbReference type="ARBA" id="ARBA00004141"/>
    </source>
</evidence>
<evidence type="ECO:0000259" key="8">
    <source>
        <dbReference type="Pfam" id="PF10520"/>
    </source>
</evidence>
<feature type="transmembrane region" description="Helical" evidence="7">
    <location>
        <begin position="66"/>
        <end position="88"/>
    </location>
</feature>
<reference evidence="10" key="1">
    <citation type="submission" date="2016-06" db="EMBL/GenBank/DDBJ databases">
        <title>Parallel loss of symbiosis genes in relatives of nitrogen-fixing non-legume Parasponia.</title>
        <authorList>
            <person name="Van Velzen R."/>
            <person name="Holmer R."/>
            <person name="Bu F."/>
            <person name="Rutten L."/>
            <person name="Van Zeijl A."/>
            <person name="Liu W."/>
            <person name="Santuari L."/>
            <person name="Cao Q."/>
            <person name="Sharma T."/>
            <person name="Shen D."/>
            <person name="Roswanjaya Y."/>
            <person name="Wardhani T."/>
            <person name="Kalhor M.S."/>
            <person name="Jansen J."/>
            <person name="Van den Hoogen J."/>
            <person name="Gungor B."/>
            <person name="Hartog M."/>
            <person name="Hontelez J."/>
            <person name="Verver J."/>
            <person name="Yang W.-C."/>
            <person name="Schijlen E."/>
            <person name="Repin R."/>
            <person name="Schilthuizen M."/>
            <person name="Schranz E."/>
            <person name="Heidstra R."/>
            <person name="Miyata K."/>
            <person name="Fedorova E."/>
            <person name="Kohlen W."/>
            <person name="Bisseling T."/>
            <person name="Smit S."/>
            <person name="Geurts R."/>
        </authorList>
    </citation>
    <scope>NUCLEOTIDE SEQUENCE [LARGE SCALE GENOMIC DNA]</scope>
    <source>
        <strain evidence="10">cv. RG33-2</strain>
    </source>
</reference>
<evidence type="ECO:0000256" key="7">
    <source>
        <dbReference type="SAM" id="Phobius"/>
    </source>
</evidence>
<dbReference type="EMBL" id="JXTC01000013">
    <property type="protein sequence ID" value="POO00384.1"/>
    <property type="molecule type" value="Genomic_DNA"/>
</dbReference>
<dbReference type="PANTHER" id="PTHR48140:SF1">
    <property type="entry name" value="FATTY ACID DESATURASE 4, CHLOROPLASTIC-RELATED"/>
    <property type="match status" value="1"/>
</dbReference>
<evidence type="ECO:0000256" key="6">
    <source>
        <dbReference type="SAM" id="MobiDB-lite"/>
    </source>
</evidence>
<dbReference type="InterPro" id="IPR019547">
    <property type="entry name" value="Lipid_desat"/>
</dbReference>
<dbReference type="OrthoDB" id="5103at2759"/>
<feature type="compositionally biased region" description="Basic and acidic residues" evidence="6">
    <location>
        <begin position="160"/>
        <end position="174"/>
    </location>
</feature>
<evidence type="ECO:0000256" key="4">
    <source>
        <dbReference type="ARBA" id="ARBA00022989"/>
    </source>
</evidence>
<dbReference type="GO" id="GO:0016020">
    <property type="term" value="C:membrane"/>
    <property type="evidence" value="ECO:0007669"/>
    <property type="project" value="UniProtKB-SubCell"/>
</dbReference>
<feature type="domain" description="Lipid desaturase" evidence="8">
    <location>
        <begin position="20"/>
        <end position="161"/>
    </location>
</feature>
<dbReference type="InterPro" id="IPR052864">
    <property type="entry name" value="Chloroplast_FAD_CarF"/>
</dbReference>
<dbReference type="PANTHER" id="PTHR48140">
    <property type="entry name" value="FATTY ACID DESATURASE 4, CHLOROPLASTIC-RELATED"/>
    <property type="match status" value="1"/>
</dbReference>
<dbReference type="AlphaFoldDB" id="A0A2P5FRK6"/>
<accession>A0A2P5FRK6</accession>
<dbReference type="Pfam" id="PF10520">
    <property type="entry name" value="Lipid_desat"/>
    <property type="match status" value="1"/>
</dbReference>
<name>A0A2P5FRK6_TREOI</name>